<evidence type="ECO:0000313" key="2">
    <source>
        <dbReference type="Proteomes" id="UP000001844"/>
    </source>
</evidence>
<proteinExistence type="predicted"/>
<keyword evidence="2" id="KW-1185">Reference proteome</keyword>
<reference evidence="2" key="1">
    <citation type="submission" date="2010-04" db="EMBL/GenBank/DDBJ databases">
        <title>Complete genome sequence of Nitrosococcus halophilus Nc4, a salt-adapted, aerobic obligate ammonia-oxidizing sulfur purple bacterium.</title>
        <authorList>
            <consortium name="US DOE Joint Genome Institute"/>
            <person name="Campbell M.A."/>
            <person name="Malfatti S.A."/>
            <person name="Chain P.S.G."/>
            <person name="Heidelberg J.F."/>
            <person name="Ward B.B."/>
            <person name="Klotz M.G."/>
        </authorList>
    </citation>
    <scope>NUCLEOTIDE SEQUENCE [LARGE SCALE GENOMIC DNA]</scope>
    <source>
        <strain evidence="2">Nc4</strain>
    </source>
</reference>
<dbReference type="HOGENOM" id="CLU_090344_0_0_6"/>
<accession>D5C0M5</accession>
<dbReference type="Gene3D" id="3.40.50.300">
    <property type="entry name" value="P-loop containing nucleotide triphosphate hydrolases"/>
    <property type="match status" value="1"/>
</dbReference>
<name>D5C0M5_NITHN</name>
<gene>
    <name evidence="1" type="ordered locus">Nhal_3305</name>
</gene>
<evidence type="ECO:0008006" key="3">
    <source>
        <dbReference type="Google" id="ProtNLM"/>
    </source>
</evidence>
<protein>
    <recommendedName>
        <fullName evidence="3">Sulphotransferase Stf0 domain-containing protein</fullName>
    </recommendedName>
</protein>
<evidence type="ECO:0000313" key="1">
    <source>
        <dbReference type="EMBL" id="ADE16348.1"/>
    </source>
</evidence>
<sequence length="243" mass="28237">MKGIIITSQRSGSNFLRHCLNSHPQVRCDGELLIGGFIEPPRFLADRRLSTKIYLYIAAGAWRPVRILENFCARNDAPVLVFKSMYNQLNNKVCNFLTHHTDIRVIHLRRENLLKQYVSKMLLGAKRERRWQPHTTKKVPGVSIHISPTAAIKEMQRVRNQFLEFEQLLSHHHRIELVYETMINGQSLSNEAAEKICELFQLNPAPMHCDFVKINPNELELMVKNYDELASALRGTEFEQFLD</sequence>
<dbReference type="InterPro" id="IPR027417">
    <property type="entry name" value="P-loop_NTPase"/>
</dbReference>
<dbReference type="InterPro" id="IPR052796">
    <property type="entry name" value="Nod_factor_sulfotransferase"/>
</dbReference>
<dbReference type="EMBL" id="CP001798">
    <property type="protein sequence ID" value="ADE16348.1"/>
    <property type="molecule type" value="Genomic_DNA"/>
</dbReference>
<dbReference type="PANTHER" id="PTHR32175">
    <property type="entry name" value="PROTEIN, PUTATIVE, EXPRESSED-RELATED"/>
    <property type="match status" value="1"/>
</dbReference>
<dbReference type="AlphaFoldDB" id="D5C0M5"/>
<dbReference type="eggNOG" id="ENOG5033F6G">
    <property type="taxonomic scope" value="Bacteria"/>
</dbReference>
<dbReference type="SUPFAM" id="SSF52540">
    <property type="entry name" value="P-loop containing nucleoside triphosphate hydrolases"/>
    <property type="match status" value="1"/>
</dbReference>
<dbReference type="KEGG" id="nhl:Nhal_3305"/>
<dbReference type="STRING" id="472759.Nhal_3305"/>
<dbReference type="PANTHER" id="PTHR32175:SF26">
    <property type="entry name" value="PROTEIN, PUTATIVE, EXPRESSED-RELATED"/>
    <property type="match status" value="1"/>
</dbReference>
<dbReference type="Proteomes" id="UP000001844">
    <property type="component" value="Chromosome"/>
</dbReference>
<organism evidence="1 2">
    <name type="scientific">Nitrosococcus halophilus (strain Nc4)</name>
    <dbReference type="NCBI Taxonomy" id="472759"/>
    <lineage>
        <taxon>Bacteria</taxon>
        <taxon>Pseudomonadati</taxon>
        <taxon>Pseudomonadota</taxon>
        <taxon>Gammaproteobacteria</taxon>
        <taxon>Chromatiales</taxon>
        <taxon>Chromatiaceae</taxon>
        <taxon>Nitrosococcus</taxon>
    </lineage>
</organism>